<evidence type="ECO:0008006" key="6">
    <source>
        <dbReference type="Google" id="ProtNLM"/>
    </source>
</evidence>
<keyword evidence="2" id="KW-0843">Virulence</keyword>
<dbReference type="EMBL" id="CAJVRM010000110">
    <property type="protein sequence ID" value="CAG8974620.1"/>
    <property type="molecule type" value="Genomic_DNA"/>
</dbReference>
<dbReference type="InterPro" id="IPR053214">
    <property type="entry name" value="LysM12-like"/>
</dbReference>
<dbReference type="SUPFAM" id="SSF51445">
    <property type="entry name" value="(Trans)glycosidases"/>
    <property type="match status" value="1"/>
</dbReference>
<dbReference type="GO" id="GO:0008061">
    <property type="term" value="F:chitin binding"/>
    <property type="evidence" value="ECO:0007669"/>
    <property type="project" value="UniProtKB-KW"/>
</dbReference>
<dbReference type="PANTHER" id="PTHR47700:SF2">
    <property type="entry name" value="CHITINASE"/>
    <property type="match status" value="1"/>
</dbReference>
<accession>A0A9N9LK81</accession>
<dbReference type="Gene3D" id="3.10.50.10">
    <property type="match status" value="1"/>
</dbReference>
<evidence type="ECO:0000256" key="2">
    <source>
        <dbReference type="ARBA" id="ARBA00023026"/>
    </source>
</evidence>
<evidence type="ECO:0000256" key="1">
    <source>
        <dbReference type="ARBA" id="ARBA00022669"/>
    </source>
</evidence>
<name>A0A9N9LK81_9HELO</name>
<dbReference type="InterPro" id="IPR029070">
    <property type="entry name" value="Chitinase_insertion_sf"/>
</dbReference>
<proteinExistence type="predicted"/>
<organism evidence="4 5">
    <name type="scientific">Hymenoscyphus albidus</name>
    <dbReference type="NCBI Taxonomy" id="595503"/>
    <lineage>
        <taxon>Eukaryota</taxon>
        <taxon>Fungi</taxon>
        <taxon>Dikarya</taxon>
        <taxon>Ascomycota</taxon>
        <taxon>Pezizomycotina</taxon>
        <taxon>Leotiomycetes</taxon>
        <taxon>Helotiales</taxon>
        <taxon>Helotiaceae</taxon>
        <taxon>Hymenoscyphus</taxon>
    </lineage>
</organism>
<gene>
    <name evidence="4" type="ORF">HYALB_00009797</name>
</gene>
<sequence length="798" mass="87157">MTYDLHGQWDAGNPNAYDQCDSGRCIRSHVNLTETRNSLAIITKAGVPNNKVFVGEASYGRSFHMASDGCWGPMCDFTGSRTQSDANPGRCTKTGGYLSNAELNEIIQRGGATQTFHDGASNSEILLYQGDYVSYMTPTTKETRRSDWKVSTLPEGEMGCVAGEDDSVNSGDLCEFSCSLGFCPESLCTCTYTDVVNPLPSTKDATDIIAWDEFDADLNRLCLFACKHGYCPDDICTKKPKDDVVITDADNPNTGFDYASAREQNSRRCLIYQNGALRDNSVMQCYNTCKPQLDAAAEAGRTSNYGCMGFYPLDKAIPWEKPPGTGYWVAPGQCLCDNWLLNEIADTVIEALPAITQIECYILMSSLKLVLDIGLSAIPGVGKALDAGLGMFYNNTTVFHSELLVRILIFGFSDLDMATTAAQMASYLYPEEEDPEGAFSWWLSPCGGTTLVPDEIKKLSGILSSVTGGVSSFKTPRNLPKGSGRKGDGANPHDQGTPRAPSKGNGNNKPKCKIPASRQTQRLRHTLRERACVADKTVQTEWIVTSLNYAANAAPTRVSKPCSVDWDNACWHYSSAVRQNPGWATLTCVPEAAATKKPDMGRRVPRVWEAQHKGKGWWDTASGNRSQLPSPEICQADEYPPLYFLNSQSPAYINAGTTNPGGQLVRILPGTQNGNAAKGLWKEVCFQELVSESAMSNRDLKNKVDAAGTNLRVTNVVRGDKRYIERSALADVSLRPEFSVSSWPPSAPNDGLNQNPCWPRNIAPQDPGFTLFENDPYYRTHPSPYNCGADYDPPTNGA</sequence>
<keyword evidence="5" id="KW-1185">Reference proteome</keyword>
<feature type="region of interest" description="Disordered" evidence="3">
    <location>
        <begin position="473"/>
        <end position="523"/>
    </location>
</feature>
<dbReference type="OrthoDB" id="73875at2759"/>
<evidence type="ECO:0000313" key="4">
    <source>
        <dbReference type="EMBL" id="CAG8974620.1"/>
    </source>
</evidence>
<comment type="caution">
    <text evidence="4">The sequence shown here is derived from an EMBL/GenBank/DDBJ whole genome shotgun (WGS) entry which is preliminary data.</text>
</comment>
<evidence type="ECO:0000256" key="3">
    <source>
        <dbReference type="SAM" id="MobiDB-lite"/>
    </source>
</evidence>
<dbReference type="Gene3D" id="3.20.20.80">
    <property type="entry name" value="Glycosidases"/>
    <property type="match status" value="1"/>
</dbReference>
<reference evidence="4" key="1">
    <citation type="submission" date="2021-07" db="EMBL/GenBank/DDBJ databases">
        <authorList>
            <person name="Durling M."/>
        </authorList>
    </citation>
    <scope>NUCLEOTIDE SEQUENCE</scope>
</reference>
<dbReference type="SUPFAM" id="SSF54556">
    <property type="entry name" value="Chitinase insertion domain"/>
    <property type="match status" value="1"/>
</dbReference>
<evidence type="ECO:0000313" key="5">
    <source>
        <dbReference type="Proteomes" id="UP000701801"/>
    </source>
</evidence>
<dbReference type="PANTHER" id="PTHR47700">
    <property type="entry name" value="V CHITINASE, PUTATIVE (AFU_ORTHOLOGUE AFUA_6G13720)-RELATED"/>
    <property type="match status" value="1"/>
</dbReference>
<keyword evidence="1" id="KW-0147">Chitin-binding</keyword>
<dbReference type="Proteomes" id="UP000701801">
    <property type="component" value="Unassembled WGS sequence"/>
</dbReference>
<protein>
    <recommendedName>
        <fullName evidence="6">Chitinase</fullName>
    </recommendedName>
</protein>
<dbReference type="AlphaFoldDB" id="A0A9N9LK81"/>
<dbReference type="InterPro" id="IPR017853">
    <property type="entry name" value="GH"/>
</dbReference>